<accession>A0AAN9AYG1</accession>
<dbReference type="EMBL" id="JBAMIC010000014">
    <property type="protein sequence ID" value="KAK7095771.1"/>
    <property type="molecule type" value="Genomic_DNA"/>
</dbReference>
<keyword evidence="2" id="KW-1185">Reference proteome</keyword>
<sequence length="150" mass="17419">MRLPNDCDIGQLAVSLSMSRNETQRPSSVYLPWNAREHLHEDRFGSARPLKSWTGQDLQYIKNPLSYKRILQLLKLEEKVLIARPQTEQIQSSVTANKSGVRPHRALNRRSQNITGGRPCRRTEMVLRKIKDYTGRDGVRNVRRTHFKKA</sequence>
<evidence type="ECO:0000313" key="2">
    <source>
        <dbReference type="Proteomes" id="UP001374579"/>
    </source>
</evidence>
<dbReference type="Proteomes" id="UP001374579">
    <property type="component" value="Unassembled WGS sequence"/>
</dbReference>
<comment type="caution">
    <text evidence="1">The sequence shown here is derived from an EMBL/GenBank/DDBJ whole genome shotgun (WGS) entry which is preliminary data.</text>
</comment>
<organism evidence="1 2">
    <name type="scientific">Littorina saxatilis</name>
    <dbReference type="NCBI Taxonomy" id="31220"/>
    <lineage>
        <taxon>Eukaryota</taxon>
        <taxon>Metazoa</taxon>
        <taxon>Spiralia</taxon>
        <taxon>Lophotrochozoa</taxon>
        <taxon>Mollusca</taxon>
        <taxon>Gastropoda</taxon>
        <taxon>Caenogastropoda</taxon>
        <taxon>Littorinimorpha</taxon>
        <taxon>Littorinoidea</taxon>
        <taxon>Littorinidae</taxon>
        <taxon>Littorina</taxon>
    </lineage>
</organism>
<evidence type="ECO:0000313" key="1">
    <source>
        <dbReference type="EMBL" id="KAK7095771.1"/>
    </source>
</evidence>
<dbReference type="AlphaFoldDB" id="A0AAN9AYG1"/>
<protein>
    <submittedName>
        <fullName evidence="1">Uncharacterized protein</fullName>
    </submittedName>
</protein>
<reference evidence="1 2" key="1">
    <citation type="submission" date="2024-02" db="EMBL/GenBank/DDBJ databases">
        <title>Chromosome-scale genome assembly of the rough periwinkle Littorina saxatilis.</title>
        <authorList>
            <person name="De Jode A."/>
            <person name="Faria R."/>
            <person name="Formenti G."/>
            <person name="Sims Y."/>
            <person name="Smith T.P."/>
            <person name="Tracey A."/>
            <person name="Wood J.M.D."/>
            <person name="Zagrodzka Z.B."/>
            <person name="Johannesson K."/>
            <person name="Butlin R.K."/>
            <person name="Leder E.H."/>
        </authorList>
    </citation>
    <scope>NUCLEOTIDE SEQUENCE [LARGE SCALE GENOMIC DNA]</scope>
    <source>
        <strain evidence="1">Snail1</strain>
        <tissue evidence="1">Muscle</tissue>
    </source>
</reference>
<proteinExistence type="predicted"/>
<gene>
    <name evidence="1" type="ORF">V1264_005137</name>
</gene>
<name>A0AAN9AYG1_9CAEN</name>